<keyword evidence="8" id="KW-1185">Reference proteome</keyword>
<feature type="region of interest" description="Disordered" evidence="5">
    <location>
        <begin position="206"/>
        <end position="229"/>
    </location>
</feature>
<proteinExistence type="predicted"/>
<dbReference type="AlphaFoldDB" id="A0AAD4CG01"/>
<evidence type="ECO:0000256" key="1">
    <source>
        <dbReference type="ARBA" id="ARBA00023015"/>
    </source>
</evidence>
<dbReference type="Gene3D" id="4.10.240.10">
    <property type="entry name" value="Zn(2)-C6 fungal-type DNA-binding domain"/>
    <property type="match status" value="1"/>
</dbReference>
<keyword evidence="6" id="KW-0732">Signal</keyword>
<feature type="region of interest" description="Disordered" evidence="5">
    <location>
        <begin position="284"/>
        <end position="310"/>
    </location>
</feature>
<evidence type="ECO:0000256" key="3">
    <source>
        <dbReference type="ARBA" id="ARBA00023163"/>
    </source>
</evidence>
<name>A0AAD4CG01_ASPNN</name>
<keyword evidence="2" id="KW-0238">DNA-binding</keyword>
<comment type="caution">
    <text evidence="7">The sequence shown here is derived from an EMBL/GenBank/DDBJ whole genome shotgun (WGS) entry which is preliminary data.</text>
</comment>
<dbReference type="InterPro" id="IPR036864">
    <property type="entry name" value="Zn2-C6_fun-type_DNA-bd_sf"/>
</dbReference>
<feature type="region of interest" description="Disordered" evidence="5">
    <location>
        <begin position="242"/>
        <end position="263"/>
    </location>
</feature>
<dbReference type="Proteomes" id="UP001194746">
    <property type="component" value="Unassembled WGS sequence"/>
</dbReference>
<feature type="signal peptide" evidence="6">
    <location>
        <begin position="1"/>
        <end position="19"/>
    </location>
</feature>
<sequence>MKLAISLVALLTAIPTVFAAGRCSRELDYCGSALKKMGWTDMDLAGIAQEGPNVNVTDCLFYCHREDTLSFVEACEGSCIEGRSRESDFCCNGNRPVCAQCLQHSRQCDWPEQLKRGPEKGYIEALELRLRDTEDLLLNTLSQISDTQLETVLGSDPSNEQSHAGHEQHPSRVIRQAKRGNDYWKRFPLDTTQNVREWQRDCSDHERYRSTSQEATLEKGRTEHPSNTNGILFAKNLQNTPKRCDERNDSLVSEYSPGESLSPTHASLYPSVFRRSAALQSSGFTAQSNSDLDAGLKETHPSSQSASHTARVYEMETPHIEEALGSSLNRPQEANAWSGAPSVNFQEQFLW</sequence>
<feature type="region of interest" description="Disordered" evidence="5">
    <location>
        <begin position="153"/>
        <end position="175"/>
    </location>
</feature>
<evidence type="ECO:0000256" key="2">
    <source>
        <dbReference type="ARBA" id="ARBA00023125"/>
    </source>
</evidence>
<evidence type="ECO:0000256" key="6">
    <source>
        <dbReference type="SAM" id="SignalP"/>
    </source>
</evidence>
<organism evidence="7 8">
    <name type="scientific">Aspergillus nanangensis</name>
    <dbReference type="NCBI Taxonomy" id="2582783"/>
    <lineage>
        <taxon>Eukaryota</taxon>
        <taxon>Fungi</taxon>
        <taxon>Dikarya</taxon>
        <taxon>Ascomycota</taxon>
        <taxon>Pezizomycotina</taxon>
        <taxon>Eurotiomycetes</taxon>
        <taxon>Eurotiomycetidae</taxon>
        <taxon>Eurotiales</taxon>
        <taxon>Aspergillaceae</taxon>
        <taxon>Aspergillus</taxon>
        <taxon>Aspergillus subgen. Circumdati</taxon>
    </lineage>
</organism>
<evidence type="ECO:0000256" key="4">
    <source>
        <dbReference type="ARBA" id="ARBA00023242"/>
    </source>
</evidence>
<reference evidence="7" key="1">
    <citation type="journal article" date="2019" name="Beilstein J. Org. Chem.">
        <title>Nanangenines: drimane sesquiterpenoids as the dominant metabolite cohort of a novel Australian fungus, Aspergillus nanangensis.</title>
        <authorList>
            <person name="Lacey H.J."/>
            <person name="Gilchrist C.L.M."/>
            <person name="Crombie A."/>
            <person name="Kalaitzis J.A."/>
            <person name="Vuong D."/>
            <person name="Rutledge P.J."/>
            <person name="Turner P."/>
            <person name="Pitt J.I."/>
            <person name="Lacey E."/>
            <person name="Chooi Y.H."/>
            <person name="Piggott A.M."/>
        </authorList>
    </citation>
    <scope>NUCLEOTIDE SEQUENCE</scope>
    <source>
        <strain evidence="7">MST-FP2251</strain>
    </source>
</reference>
<keyword evidence="4" id="KW-0539">Nucleus</keyword>
<evidence type="ECO:0000256" key="5">
    <source>
        <dbReference type="SAM" id="MobiDB-lite"/>
    </source>
</evidence>
<evidence type="ECO:0000313" key="7">
    <source>
        <dbReference type="EMBL" id="KAF9885789.1"/>
    </source>
</evidence>
<dbReference type="GO" id="GO:0008270">
    <property type="term" value="F:zinc ion binding"/>
    <property type="evidence" value="ECO:0007669"/>
    <property type="project" value="InterPro"/>
</dbReference>
<keyword evidence="1" id="KW-0805">Transcription regulation</keyword>
<reference evidence="7" key="2">
    <citation type="submission" date="2020-02" db="EMBL/GenBank/DDBJ databases">
        <authorList>
            <person name="Gilchrist C.L.M."/>
            <person name="Chooi Y.-H."/>
        </authorList>
    </citation>
    <scope>NUCLEOTIDE SEQUENCE</scope>
    <source>
        <strain evidence="7">MST-FP2251</strain>
    </source>
</reference>
<protein>
    <submittedName>
        <fullName evidence="7">Uncharacterized protein</fullName>
    </submittedName>
</protein>
<dbReference type="GO" id="GO:0000981">
    <property type="term" value="F:DNA-binding transcription factor activity, RNA polymerase II-specific"/>
    <property type="evidence" value="ECO:0007669"/>
    <property type="project" value="InterPro"/>
</dbReference>
<evidence type="ECO:0000313" key="8">
    <source>
        <dbReference type="Proteomes" id="UP001194746"/>
    </source>
</evidence>
<accession>A0AAD4CG01</accession>
<dbReference type="GO" id="GO:0003677">
    <property type="term" value="F:DNA binding"/>
    <property type="evidence" value="ECO:0007669"/>
    <property type="project" value="UniProtKB-KW"/>
</dbReference>
<dbReference type="EMBL" id="VCAU01000089">
    <property type="protein sequence ID" value="KAF9885789.1"/>
    <property type="molecule type" value="Genomic_DNA"/>
</dbReference>
<keyword evidence="3" id="KW-0804">Transcription</keyword>
<gene>
    <name evidence="7" type="ORF">FE257_012371</name>
</gene>
<feature type="compositionally biased region" description="Polar residues" evidence="5">
    <location>
        <begin position="153"/>
        <end position="162"/>
    </location>
</feature>
<feature type="chain" id="PRO_5041943175" evidence="6">
    <location>
        <begin position="20"/>
        <end position="351"/>
    </location>
</feature>